<dbReference type="InterPro" id="IPR028082">
    <property type="entry name" value="Peripla_BP_I"/>
</dbReference>
<evidence type="ECO:0000256" key="6">
    <source>
        <dbReference type="ARBA" id="ARBA00023180"/>
    </source>
</evidence>
<feature type="domain" description="Receptor ligand binding region" evidence="9">
    <location>
        <begin position="55"/>
        <end position="395"/>
    </location>
</feature>
<keyword evidence="8" id="KW-0732">Signal</keyword>
<dbReference type="InterPro" id="IPR001828">
    <property type="entry name" value="ANF_lig-bd_rcpt"/>
</dbReference>
<gene>
    <name evidence="10" type="ORF">CSSPTR1EN2_LOCUS3437</name>
</gene>
<feature type="signal peptide" evidence="8">
    <location>
        <begin position="1"/>
        <end position="26"/>
    </location>
</feature>
<dbReference type="PANTHER" id="PTHR30483:SF6">
    <property type="entry name" value="PERIPLASMIC BINDING PROTEIN OF ABC TRANSPORTER FOR NATURAL AMINO ACIDS"/>
    <property type="match status" value="1"/>
</dbReference>
<dbReference type="PRINTS" id="PR00248">
    <property type="entry name" value="GPCRMGR"/>
</dbReference>
<dbReference type="InterPro" id="IPR051010">
    <property type="entry name" value="BCAA_transport"/>
</dbReference>
<reference evidence="10" key="1">
    <citation type="submission" date="2024-02" db="EMBL/GenBank/DDBJ databases">
        <authorList>
            <consortium name="ELIXIR-Norway"/>
            <consortium name="Elixir Norway"/>
        </authorList>
    </citation>
    <scope>NUCLEOTIDE SEQUENCE</scope>
</reference>
<evidence type="ECO:0000256" key="7">
    <source>
        <dbReference type="SAM" id="Phobius"/>
    </source>
</evidence>
<dbReference type="Gene3D" id="3.40.50.2300">
    <property type="match status" value="2"/>
</dbReference>
<proteinExistence type="predicted"/>
<comment type="subcellular location">
    <subcellularLocation>
        <location evidence="1">Membrane</location>
        <topology evidence="1">Multi-pass membrane protein</topology>
    </subcellularLocation>
</comment>
<dbReference type="Proteomes" id="UP001497512">
    <property type="component" value="Chromosome 11"/>
</dbReference>
<dbReference type="SUPFAM" id="SSF53822">
    <property type="entry name" value="Periplasmic binding protein-like I"/>
    <property type="match status" value="1"/>
</dbReference>
<evidence type="ECO:0000256" key="1">
    <source>
        <dbReference type="ARBA" id="ARBA00004141"/>
    </source>
</evidence>
<keyword evidence="5" id="KW-0675">Receptor</keyword>
<evidence type="ECO:0000256" key="5">
    <source>
        <dbReference type="ARBA" id="ARBA00023170"/>
    </source>
</evidence>
<sequence length="486" mass="52236">MPGGVMHVLALLLAVMLAVCAKNGEAQPNMTITYTLGFLAPTADSAIPASLANEWSSAFNVALEVLNSENRPYTLIPNVQASQCDWQAAERGARAIAFPTVPPVIGVVGPACSGAAMSAARYLMNFNISLVSFSATAEPLSLRELFPNFFRTVYGDMHQAAAVVASMAKLQMQKVTMVLTQSYYSWNFGENVNMLINGSTTVRSVTLGVGDNSSIDATMLGTALDSVESDEFVVLAVEPLQALDIWRAAYGMGKAGYPYWYFGTDGATAFDPADANITDPSMVAELVGEIGVSPFGGDFSSDSVCNKFYSYWQTMNYPGYISDGQNRTRSYVPYLIDAVTAYFTVIDNLIQANITVNAFNVLQAFNGSGPGTPVFEGCTGLVSFDPETGSRNATAQIPIFDFVALNPSYWEAKGEIWNAEFQSLQSLTRPGSGSASLHKSRVGVVVGTLVGLASVLALIVGGTYYYLRKKNSSITRTDSMARMWER</sequence>
<evidence type="ECO:0000256" key="2">
    <source>
        <dbReference type="ARBA" id="ARBA00022692"/>
    </source>
</evidence>
<feature type="chain" id="PRO_5045831902" description="Receptor ligand binding region domain-containing protein" evidence="8">
    <location>
        <begin position="27"/>
        <end position="486"/>
    </location>
</feature>
<protein>
    <recommendedName>
        <fullName evidence="9">Receptor ligand binding region domain-containing protein</fullName>
    </recommendedName>
</protein>
<evidence type="ECO:0000259" key="9">
    <source>
        <dbReference type="Pfam" id="PF01094"/>
    </source>
</evidence>
<keyword evidence="6" id="KW-0325">Glycoprotein</keyword>
<dbReference type="EMBL" id="OZ019903">
    <property type="protein sequence ID" value="CAK9196365.1"/>
    <property type="molecule type" value="Genomic_DNA"/>
</dbReference>
<name>A0ABP0TKN0_9BRYO</name>
<dbReference type="Pfam" id="PF01094">
    <property type="entry name" value="ANF_receptor"/>
    <property type="match status" value="1"/>
</dbReference>
<keyword evidence="2 7" id="KW-0812">Transmembrane</keyword>
<evidence type="ECO:0000313" key="10">
    <source>
        <dbReference type="EMBL" id="CAK9196365.1"/>
    </source>
</evidence>
<dbReference type="InterPro" id="IPR000337">
    <property type="entry name" value="GPCR_3"/>
</dbReference>
<keyword evidence="11" id="KW-1185">Reference proteome</keyword>
<accession>A0ABP0TKN0</accession>
<dbReference type="PANTHER" id="PTHR30483">
    <property type="entry name" value="LEUCINE-SPECIFIC-BINDING PROTEIN"/>
    <property type="match status" value="1"/>
</dbReference>
<evidence type="ECO:0000313" key="11">
    <source>
        <dbReference type="Proteomes" id="UP001497512"/>
    </source>
</evidence>
<organism evidence="10 11">
    <name type="scientific">Sphagnum troendelagicum</name>
    <dbReference type="NCBI Taxonomy" id="128251"/>
    <lineage>
        <taxon>Eukaryota</taxon>
        <taxon>Viridiplantae</taxon>
        <taxon>Streptophyta</taxon>
        <taxon>Embryophyta</taxon>
        <taxon>Bryophyta</taxon>
        <taxon>Sphagnophytina</taxon>
        <taxon>Sphagnopsida</taxon>
        <taxon>Sphagnales</taxon>
        <taxon>Sphagnaceae</taxon>
        <taxon>Sphagnum</taxon>
    </lineage>
</organism>
<keyword evidence="3 7" id="KW-1133">Transmembrane helix</keyword>
<evidence type="ECO:0000256" key="8">
    <source>
        <dbReference type="SAM" id="SignalP"/>
    </source>
</evidence>
<evidence type="ECO:0000256" key="4">
    <source>
        <dbReference type="ARBA" id="ARBA00023136"/>
    </source>
</evidence>
<evidence type="ECO:0000256" key="3">
    <source>
        <dbReference type="ARBA" id="ARBA00022989"/>
    </source>
</evidence>
<keyword evidence="4 7" id="KW-0472">Membrane</keyword>
<feature type="transmembrane region" description="Helical" evidence="7">
    <location>
        <begin position="442"/>
        <end position="467"/>
    </location>
</feature>